<dbReference type="Pfam" id="PF10137">
    <property type="entry name" value="CAP12-PCTIR_TIR"/>
    <property type="match status" value="1"/>
</dbReference>
<geneLocation type="plasmid" evidence="3 4">
    <name>pSA01</name>
</geneLocation>
<evidence type="ECO:0000256" key="1">
    <source>
        <dbReference type="SAM" id="MobiDB-lite"/>
    </source>
</evidence>
<keyword evidence="4" id="KW-1185">Reference proteome</keyword>
<feature type="region of interest" description="Disordered" evidence="1">
    <location>
        <begin position="16"/>
        <end position="59"/>
    </location>
</feature>
<name>A0A127A651_9MICC</name>
<dbReference type="EMBL" id="CP014519">
    <property type="protein sequence ID" value="AMM34793.1"/>
    <property type="molecule type" value="Genomic_DNA"/>
</dbReference>
<reference evidence="3 4" key="1">
    <citation type="submission" date="2016-02" db="EMBL/GenBank/DDBJ databases">
        <title>Complete genome of Sinomonas atrocyanea KCTC 3377.</title>
        <authorList>
            <person name="Kim K.M."/>
        </authorList>
    </citation>
    <scope>NUCLEOTIDE SEQUENCE [LARGE SCALE GENOMIC DNA]</scope>
    <source>
        <strain evidence="3 4">KCTC 3377</strain>
        <plasmid evidence="3 4">pSA01</plasmid>
    </source>
</reference>
<feature type="domain" description="CD-NTase-associated protein 12/Pycsar effector protein TIR" evidence="2">
    <location>
        <begin position="69"/>
        <end position="199"/>
    </location>
</feature>
<evidence type="ECO:0000313" key="4">
    <source>
        <dbReference type="Proteomes" id="UP000070134"/>
    </source>
</evidence>
<evidence type="ECO:0000313" key="3">
    <source>
        <dbReference type="EMBL" id="AMM34793.1"/>
    </source>
</evidence>
<accession>A0A127A651</accession>
<dbReference type="Proteomes" id="UP000070134">
    <property type="component" value="Plasmid pSA01"/>
</dbReference>
<sequence>MSAAFRRGSAESVDLYRQLDRDTGGSAPAPASKRTATDTTDRRSFKRPRTTAPAHASAYDHAAKTKRYVFVVRGRDDKAYKALAQFLDALDLRIVTWTDALRGVDSGSPHTLDIVRAGIEMADAVVVLMTPDDLGRVKPEYGTPTDNPREAVPHGQARQNVVFEAGWAMALNQKGVVLVRVGDVRPLSDIDGLNYVQLTNDFSARRNFIARLRNCKLDLDDSGEAWRTAGAFPEHP</sequence>
<dbReference type="InterPro" id="IPR019302">
    <property type="entry name" value="CAP12/PCTIR_TIR_dom"/>
</dbReference>
<dbReference type="KEGG" id="satk:SA2016_4141"/>
<dbReference type="RefSeq" id="WP_066503137.1">
    <property type="nucleotide sequence ID" value="NZ_CP014519.1"/>
</dbReference>
<keyword evidence="3" id="KW-0614">Plasmid</keyword>
<gene>
    <name evidence="3" type="ORF">SA2016_4141</name>
</gene>
<evidence type="ECO:0000259" key="2">
    <source>
        <dbReference type="Pfam" id="PF10137"/>
    </source>
</evidence>
<proteinExistence type="predicted"/>
<protein>
    <recommendedName>
        <fullName evidence="2">CD-NTase-associated protein 12/Pycsar effector protein TIR domain-containing protein</fullName>
    </recommendedName>
</protein>
<organism evidence="3 4">
    <name type="scientific">Sinomonas atrocyanea</name>
    <dbReference type="NCBI Taxonomy" id="37927"/>
    <lineage>
        <taxon>Bacteria</taxon>
        <taxon>Bacillati</taxon>
        <taxon>Actinomycetota</taxon>
        <taxon>Actinomycetes</taxon>
        <taxon>Micrococcales</taxon>
        <taxon>Micrococcaceae</taxon>
        <taxon>Sinomonas</taxon>
    </lineage>
</organism>
<dbReference type="AlphaFoldDB" id="A0A127A651"/>
<dbReference type="GO" id="GO:0050135">
    <property type="term" value="F:NADP+ nucleosidase activity"/>
    <property type="evidence" value="ECO:0007669"/>
    <property type="project" value="InterPro"/>
</dbReference>